<dbReference type="GO" id="GO:0005874">
    <property type="term" value="C:microtubule"/>
    <property type="evidence" value="ECO:0007669"/>
    <property type="project" value="UniProtKB-KW"/>
</dbReference>
<dbReference type="EMBL" id="BNJQ01000009">
    <property type="protein sequence ID" value="GHP05114.1"/>
    <property type="molecule type" value="Genomic_DNA"/>
</dbReference>
<dbReference type="InterPro" id="IPR036961">
    <property type="entry name" value="Kinesin_motor_dom_sf"/>
</dbReference>
<dbReference type="CDD" id="cd00106">
    <property type="entry name" value="KISc"/>
    <property type="match status" value="1"/>
</dbReference>
<feature type="binding site" evidence="4">
    <location>
        <begin position="281"/>
        <end position="288"/>
    </location>
    <ligand>
        <name>ATP</name>
        <dbReference type="ChEBI" id="CHEBI:30616"/>
    </ligand>
</feature>
<evidence type="ECO:0000313" key="9">
    <source>
        <dbReference type="EMBL" id="GHP05114.1"/>
    </source>
</evidence>
<dbReference type="GO" id="GO:0051231">
    <property type="term" value="P:spindle elongation"/>
    <property type="evidence" value="ECO:0007669"/>
    <property type="project" value="TreeGrafter"/>
</dbReference>
<name>A0A830HDH3_9CHLO</name>
<evidence type="ECO:0000256" key="3">
    <source>
        <dbReference type="ARBA" id="ARBA00023175"/>
    </source>
</evidence>
<evidence type="ECO:0000256" key="1">
    <source>
        <dbReference type="ARBA" id="ARBA00022741"/>
    </source>
</evidence>
<dbReference type="PROSITE" id="PS00411">
    <property type="entry name" value="KINESIN_MOTOR_1"/>
    <property type="match status" value="1"/>
</dbReference>
<dbReference type="SMART" id="SM00129">
    <property type="entry name" value="KISc"/>
    <property type="match status" value="1"/>
</dbReference>
<evidence type="ECO:0000256" key="7">
    <source>
        <dbReference type="SAM" id="Phobius"/>
    </source>
</evidence>
<dbReference type="InterPro" id="IPR027640">
    <property type="entry name" value="Kinesin-like_fam"/>
</dbReference>
<dbReference type="PROSITE" id="PS50067">
    <property type="entry name" value="KINESIN_MOTOR_2"/>
    <property type="match status" value="1"/>
</dbReference>
<dbReference type="GO" id="GO:0005875">
    <property type="term" value="C:microtubule associated complex"/>
    <property type="evidence" value="ECO:0007669"/>
    <property type="project" value="TreeGrafter"/>
</dbReference>
<keyword evidence="2 4" id="KW-0067">ATP-binding</keyword>
<dbReference type="PANTHER" id="PTHR47969">
    <property type="entry name" value="CHROMOSOME-ASSOCIATED KINESIN KIF4A-RELATED"/>
    <property type="match status" value="1"/>
</dbReference>
<dbReference type="GO" id="GO:0005524">
    <property type="term" value="F:ATP binding"/>
    <property type="evidence" value="ECO:0007669"/>
    <property type="project" value="UniProtKB-UniRule"/>
</dbReference>
<dbReference type="PRINTS" id="PR00380">
    <property type="entry name" value="KINESINHEAVY"/>
</dbReference>
<sequence length="612" mass="65376">MTSIEFSILETRWKADAICRLSPVGVCVPPGGSHFPHFFFQTKTKTMATTPQGAPSRKCTSAKGARSPSTVLAATMYDGATPPPSPSASSSSPAVSSASATTTTNGKYRSSASTPSSSSSSSSSTHHSARSNKTPGSNTAAGSAAKYRKQQQQSPTPPTTTKNKLKLDEQQKKDDNDRNQIEENDGDDDGSSEDNRVRIFVRFRPPRDDDEKKEQQQSSSSSCWTIQQDQYVLSADRDEPFAYDRVFASDTDQCTVFEGTVAEDVRACLQSGVNVTLFAYGQTGSGKTYTVLGTPSSKTAPGLLPRCLDAFFAAAEDGGGSSTSGEVGVHISMYEIYRETIIDLLCTSTTTSASSSSSPAPATLNLQEDNDGNVEVVGLSTELARSKAEALDIVERAGSRRATATTACNVASSRSHLVVVMRRGDGETRGGSLTLCDLAGSERVDKTGAEGTVLKEAQHINSSLSTLGNVVHSLASQKKQHVPYRSSRLTHALKQSLGGRSRTRIVVCVSPDVEDVEETMSSLRFAARAKHMARHAPKVEMEGFSPKPGSPEELIWLRKQRQTLVDEVHTLRERVEAVQGGFGGKTTMPLLMEIVLNAAVLVGAACVLGRTK</sequence>
<dbReference type="SUPFAM" id="SSF52540">
    <property type="entry name" value="P-loop containing nucleoside triphosphate hydrolases"/>
    <property type="match status" value="1"/>
</dbReference>
<keyword evidence="10" id="KW-1185">Reference proteome</keyword>
<dbReference type="InterPro" id="IPR001752">
    <property type="entry name" value="Kinesin_motor_dom"/>
</dbReference>
<feature type="compositionally biased region" description="Basic and acidic residues" evidence="6">
    <location>
        <begin position="205"/>
        <end position="215"/>
    </location>
</feature>
<keyword evidence="1 4" id="KW-0547">Nucleotide-binding</keyword>
<organism evidence="9 10">
    <name type="scientific">Pycnococcus provasolii</name>
    <dbReference type="NCBI Taxonomy" id="41880"/>
    <lineage>
        <taxon>Eukaryota</taxon>
        <taxon>Viridiplantae</taxon>
        <taxon>Chlorophyta</taxon>
        <taxon>Pseudoscourfieldiophyceae</taxon>
        <taxon>Pseudoscourfieldiales</taxon>
        <taxon>Pycnococcaceae</taxon>
        <taxon>Pycnococcus</taxon>
    </lineage>
</organism>
<keyword evidence="5" id="KW-0493">Microtubule</keyword>
<protein>
    <recommendedName>
        <fullName evidence="5">Kinesin-like protein</fullName>
    </recommendedName>
</protein>
<dbReference type="InterPro" id="IPR027417">
    <property type="entry name" value="P-loop_NTPase"/>
</dbReference>
<reference evidence="9" key="1">
    <citation type="submission" date="2020-10" db="EMBL/GenBank/DDBJ databases">
        <title>Unveiling of a novel bifunctional photoreceptor, Dualchrome1, isolated from a cosmopolitan green alga.</title>
        <authorList>
            <person name="Suzuki S."/>
            <person name="Kawachi M."/>
        </authorList>
    </citation>
    <scope>NUCLEOTIDE SEQUENCE</scope>
    <source>
        <strain evidence="9">NIES 2893</strain>
    </source>
</reference>
<dbReference type="AlphaFoldDB" id="A0A830HDH3"/>
<evidence type="ECO:0000256" key="6">
    <source>
        <dbReference type="SAM" id="MobiDB-lite"/>
    </source>
</evidence>
<accession>A0A830HDH3</accession>
<evidence type="ECO:0000313" key="10">
    <source>
        <dbReference type="Proteomes" id="UP000660262"/>
    </source>
</evidence>
<comment type="caution">
    <text evidence="9">The sequence shown here is derived from an EMBL/GenBank/DDBJ whole genome shotgun (WGS) entry which is preliminary data.</text>
</comment>
<dbReference type="GO" id="GO:0007018">
    <property type="term" value="P:microtubule-based movement"/>
    <property type="evidence" value="ECO:0007669"/>
    <property type="project" value="InterPro"/>
</dbReference>
<evidence type="ECO:0000256" key="5">
    <source>
        <dbReference type="RuleBase" id="RU000394"/>
    </source>
</evidence>
<gene>
    <name evidence="9" type="ORF">PPROV_000386600</name>
</gene>
<feature type="compositionally biased region" description="Basic and acidic residues" evidence="6">
    <location>
        <begin position="165"/>
        <end position="181"/>
    </location>
</feature>
<comment type="similarity">
    <text evidence="4 5">Belongs to the TRAFAC class myosin-kinesin ATPase superfamily. Kinesin family.</text>
</comment>
<dbReference type="GO" id="GO:0003777">
    <property type="term" value="F:microtubule motor activity"/>
    <property type="evidence" value="ECO:0007669"/>
    <property type="project" value="InterPro"/>
</dbReference>
<evidence type="ECO:0000256" key="4">
    <source>
        <dbReference type="PROSITE-ProRule" id="PRU00283"/>
    </source>
</evidence>
<dbReference type="Pfam" id="PF00225">
    <property type="entry name" value="Kinesin"/>
    <property type="match status" value="1"/>
</dbReference>
<feature type="compositionally biased region" description="Low complexity" evidence="6">
    <location>
        <begin position="150"/>
        <end position="162"/>
    </location>
</feature>
<keyword evidence="3 4" id="KW-0505">Motor protein</keyword>
<proteinExistence type="inferred from homology"/>
<dbReference type="Gene3D" id="3.40.850.10">
    <property type="entry name" value="Kinesin motor domain"/>
    <property type="match status" value="1"/>
</dbReference>
<dbReference type="InterPro" id="IPR019821">
    <property type="entry name" value="Kinesin_motor_CS"/>
</dbReference>
<keyword evidence="7" id="KW-0812">Transmembrane</keyword>
<keyword evidence="7" id="KW-0472">Membrane</keyword>
<evidence type="ECO:0000256" key="2">
    <source>
        <dbReference type="ARBA" id="ARBA00022840"/>
    </source>
</evidence>
<feature type="compositionally biased region" description="Acidic residues" evidence="6">
    <location>
        <begin position="182"/>
        <end position="192"/>
    </location>
</feature>
<feature type="compositionally biased region" description="Low complexity" evidence="6">
    <location>
        <begin position="87"/>
        <end position="126"/>
    </location>
</feature>
<dbReference type="GO" id="GO:0007052">
    <property type="term" value="P:mitotic spindle organization"/>
    <property type="evidence" value="ECO:0007669"/>
    <property type="project" value="TreeGrafter"/>
</dbReference>
<feature type="compositionally biased region" description="Polar residues" evidence="6">
    <location>
        <begin position="132"/>
        <end position="141"/>
    </location>
</feature>
<feature type="region of interest" description="Disordered" evidence="6">
    <location>
        <begin position="46"/>
        <end position="223"/>
    </location>
</feature>
<evidence type="ECO:0000259" key="8">
    <source>
        <dbReference type="PROSITE" id="PS50067"/>
    </source>
</evidence>
<dbReference type="OrthoDB" id="3176171at2759"/>
<dbReference type="Proteomes" id="UP000660262">
    <property type="component" value="Unassembled WGS sequence"/>
</dbReference>
<dbReference type="GO" id="GO:0008017">
    <property type="term" value="F:microtubule binding"/>
    <property type="evidence" value="ECO:0007669"/>
    <property type="project" value="InterPro"/>
</dbReference>
<dbReference type="PANTHER" id="PTHR47969:SF29">
    <property type="entry name" value="KINESIN-LIKE PROTEIN"/>
    <property type="match status" value="1"/>
</dbReference>
<keyword evidence="7" id="KW-1133">Transmembrane helix</keyword>
<feature type="domain" description="Kinesin motor" evidence="8">
    <location>
        <begin position="196"/>
        <end position="532"/>
    </location>
</feature>
<feature type="transmembrane region" description="Helical" evidence="7">
    <location>
        <begin position="590"/>
        <end position="609"/>
    </location>
</feature>